<feature type="repeat" description="TPR" evidence="2">
    <location>
        <begin position="74"/>
        <end position="107"/>
    </location>
</feature>
<gene>
    <name evidence="3" type="ORF">HXX02_04530</name>
</gene>
<dbReference type="InterPro" id="IPR011990">
    <property type="entry name" value="TPR-like_helical_dom_sf"/>
</dbReference>
<dbReference type="SMART" id="SM00028">
    <property type="entry name" value="TPR"/>
    <property type="match status" value="5"/>
</dbReference>
<dbReference type="PANTHER" id="PTHR12788">
    <property type="entry name" value="PROTEIN-TYROSINE SULFOTRANSFERASE 2"/>
    <property type="match status" value="1"/>
</dbReference>
<dbReference type="Pfam" id="PF13469">
    <property type="entry name" value="Sulfotransfer_3"/>
    <property type="match status" value="1"/>
</dbReference>
<proteinExistence type="predicted"/>
<dbReference type="InterPro" id="IPR027417">
    <property type="entry name" value="P-loop_NTPase"/>
</dbReference>
<dbReference type="SUPFAM" id="SSF48452">
    <property type="entry name" value="TPR-like"/>
    <property type="match status" value="1"/>
</dbReference>
<dbReference type="Gene3D" id="1.25.40.10">
    <property type="entry name" value="Tetratricopeptide repeat domain"/>
    <property type="match status" value="1"/>
</dbReference>
<evidence type="ECO:0000313" key="4">
    <source>
        <dbReference type="Proteomes" id="UP001205566"/>
    </source>
</evidence>
<comment type="caution">
    <text evidence="3">The sequence shown here is derived from an EMBL/GenBank/DDBJ whole genome shotgun (WGS) entry which is preliminary data.</text>
</comment>
<dbReference type="Gene3D" id="3.40.50.300">
    <property type="entry name" value="P-loop containing nucleotide triphosphate hydrolases"/>
    <property type="match status" value="1"/>
</dbReference>
<evidence type="ECO:0000256" key="2">
    <source>
        <dbReference type="PROSITE-ProRule" id="PRU00339"/>
    </source>
</evidence>
<dbReference type="RefSeq" id="WP_255873518.1">
    <property type="nucleotide sequence ID" value="NZ_JACASI010000013.1"/>
</dbReference>
<keyword evidence="1" id="KW-0808">Transferase</keyword>
<reference evidence="3" key="1">
    <citation type="thesis" date="2020" institute="Technische Universitat Dresden" country="Dresden, Germany">
        <title>The Agarolytic System of Microbulbifer elongatus PORT2, Isolated from Batu Karas, Pangandaran West Java Indonesia.</title>
        <authorList>
            <person name="Anggraeni S.R."/>
        </authorList>
    </citation>
    <scope>NUCLEOTIDE SEQUENCE</scope>
    <source>
        <strain evidence="3">PORT2</strain>
    </source>
</reference>
<dbReference type="Pfam" id="PF13181">
    <property type="entry name" value="TPR_8"/>
    <property type="match status" value="1"/>
</dbReference>
<dbReference type="Proteomes" id="UP001205566">
    <property type="component" value="Unassembled WGS sequence"/>
</dbReference>
<accession>A0ABT1NXU0</accession>
<dbReference type="PROSITE" id="PS50005">
    <property type="entry name" value="TPR"/>
    <property type="match status" value="3"/>
</dbReference>
<sequence>MQTPSIAQLHSAAEQALNRGDMRALHHYCRQILQADPAHSDAWFLASITAAAAGQLYKAVEMVERALAGSPDNPEYLAQKARYYAQLNEYDRAIEAADSALAKNPERPLILDTLGVIYARFDEHHKAITPLRRAVSLAPEDPQFQFNLASTEQFLGNMDAARAAYEKAITLQPDFARAHWALSELGKNSAGTGDTDKLNSLLQQPQLSAEDQLYFSHALARNLEQRGDYSQAFQCLNNAKQRYRKKIGYTFSQDATLFGAVKSAFASPAPNSATGLGNQSLFIVGMPRSGTTLVERILASHSQIESLGELHEFPLAIKRHSNTGSSHTLDVDVITEALNVAPAAIGQDYETRCRARGKSAAYLIDKLPMNFLYLGFILRSLPEAKIVVLDRHPLDVCLSNFRQLFSFNFRYYHYHYSLEDTAHYICAYQDLMSHWKTVYGDRIHTVNYEKVTENPRQESRALLDYLGLPWEETCLEFHKSGAPASTASSVQIRQPIYRDSVKRWKKFEKELTPAIEIFNQAGIL</sequence>
<keyword evidence="2" id="KW-0802">TPR repeat</keyword>
<evidence type="ECO:0000313" key="3">
    <source>
        <dbReference type="EMBL" id="MCQ3828699.1"/>
    </source>
</evidence>
<dbReference type="PANTHER" id="PTHR12788:SF10">
    <property type="entry name" value="PROTEIN-TYROSINE SULFOTRANSFERASE"/>
    <property type="match status" value="1"/>
</dbReference>
<keyword evidence="4" id="KW-1185">Reference proteome</keyword>
<feature type="repeat" description="TPR" evidence="2">
    <location>
        <begin position="108"/>
        <end position="141"/>
    </location>
</feature>
<organism evidence="3 4">
    <name type="scientific">Microbulbifer elongatus</name>
    <dbReference type="NCBI Taxonomy" id="86173"/>
    <lineage>
        <taxon>Bacteria</taxon>
        <taxon>Pseudomonadati</taxon>
        <taxon>Pseudomonadota</taxon>
        <taxon>Gammaproteobacteria</taxon>
        <taxon>Cellvibrionales</taxon>
        <taxon>Microbulbiferaceae</taxon>
        <taxon>Microbulbifer</taxon>
    </lineage>
</organism>
<dbReference type="Pfam" id="PF13432">
    <property type="entry name" value="TPR_16"/>
    <property type="match status" value="2"/>
</dbReference>
<protein>
    <submittedName>
        <fullName evidence="3">Sulfotransferase</fullName>
    </submittedName>
</protein>
<dbReference type="InterPro" id="IPR019734">
    <property type="entry name" value="TPR_rpt"/>
</dbReference>
<name>A0ABT1NXU0_9GAMM</name>
<dbReference type="EMBL" id="JACASI010000013">
    <property type="protein sequence ID" value="MCQ3828699.1"/>
    <property type="molecule type" value="Genomic_DNA"/>
</dbReference>
<evidence type="ECO:0000256" key="1">
    <source>
        <dbReference type="ARBA" id="ARBA00022679"/>
    </source>
</evidence>
<dbReference type="InterPro" id="IPR026634">
    <property type="entry name" value="TPST-like"/>
</dbReference>
<feature type="repeat" description="TPR" evidence="2">
    <location>
        <begin position="142"/>
        <end position="175"/>
    </location>
</feature>
<dbReference type="SUPFAM" id="SSF52540">
    <property type="entry name" value="P-loop containing nucleoside triphosphate hydrolases"/>
    <property type="match status" value="1"/>
</dbReference>